<evidence type="ECO:0000313" key="3">
    <source>
        <dbReference type="Proteomes" id="UP000663845"/>
    </source>
</evidence>
<reference evidence="2" key="1">
    <citation type="submission" date="2021-02" db="EMBL/GenBank/DDBJ databases">
        <authorList>
            <person name="Nowell W R."/>
        </authorList>
    </citation>
    <scope>NUCLEOTIDE SEQUENCE</scope>
</reference>
<accession>A0A815Y9Z0</accession>
<protein>
    <submittedName>
        <fullName evidence="2">Uncharacterized protein</fullName>
    </submittedName>
</protein>
<dbReference type="Proteomes" id="UP000663845">
    <property type="component" value="Unassembled WGS sequence"/>
</dbReference>
<evidence type="ECO:0000313" key="2">
    <source>
        <dbReference type="EMBL" id="CAF1567908.1"/>
    </source>
</evidence>
<sequence>ASPSAISRYISHDSYLSFIPPSSNSIMTPTASIPPLIPAPQQQQQQQQHHHQQQQQQQQHQHQQHQIRIQLDQKSKTLSSIRNKQSLPIPTISQQKLMPLVD</sequence>
<dbReference type="EMBL" id="CAJNOG010008174">
    <property type="protein sequence ID" value="CAF1567908.1"/>
    <property type="molecule type" value="Genomic_DNA"/>
</dbReference>
<organism evidence="2 3">
    <name type="scientific">Adineta steineri</name>
    <dbReference type="NCBI Taxonomy" id="433720"/>
    <lineage>
        <taxon>Eukaryota</taxon>
        <taxon>Metazoa</taxon>
        <taxon>Spiralia</taxon>
        <taxon>Gnathifera</taxon>
        <taxon>Rotifera</taxon>
        <taxon>Eurotatoria</taxon>
        <taxon>Bdelloidea</taxon>
        <taxon>Adinetida</taxon>
        <taxon>Adinetidae</taxon>
        <taxon>Adineta</taxon>
    </lineage>
</organism>
<feature type="compositionally biased region" description="Polar residues" evidence="1">
    <location>
        <begin position="76"/>
        <end position="96"/>
    </location>
</feature>
<feature type="non-terminal residue" evidence="2">
    <location>
        <position position="102"/>
    </location>
</feature>
<feature type="non-terminal residue" evidence="2">
    <location>
        <position position="1"/>
    </location>
</feature>
<feature type="compositionally biased region" description="Low complexity" evidence="1">
    <location>
        <begin position="41"/>
        <end position="66"/>
    </location>
</feature>
<name>A0A815Y9Z0_9BILA</name>
<proteinExistence type="predicted"/>
<comment type="caution">
    <text evidence="2">The sequence shown here is derived from an EMBL/GenBank/DDBJ whole genome shotgun (WGS) entry which is preliminary data.</text>
</comment>
<feature type="region of interest" description="Disordered" evidence="1">
    <location>
        <begin position="21"/>
        <end position="102"/>
    </location>
</feature>
<gene>
    <name evidence="2" type="ORF">JYZ213_LOCUS47217</name>
</gene>
<evidence type="ECO:0000256" key="1">
    <source>
        <dbReference type="SAM" id="MobiDB-lite"/>
    </source>
</evidence>
<dbReference type="AlphaFoldDB" id="A0A815Y9Z0"/>
<feature type="compositionally biased region" description="Polar residues" evidence="1">
    <location>
        <begin position="21"/>
        <end position="31"/>
    </location>
</feature>